<feature type="transmembrane region" description="Helical" evidence="1">
    <location>
        <begin position="43"/>
        <end position="67"/>
    </location>
</feature>
<protein>
    <submittedName>
        <fullName evidence="3">Heptaprenyl diphosphate synthase component I</fullName>
    </submittedName>
</protein>
<evidence type="ECO:0000313" key="3">
    <source>
        <dbReference type="EMBL" id="ACL73981.1"/>
    </source>
</evidence>
<dbReference type="AlphaFoldDB" id="B8GP61"/>
<dbReference type="InterPro" id="IPR001849">
    <property type="entry name" value="PH_domain"/>
</dbReference>
<dbReference type="eggNOG" id="COG4769">
    <property type="taxonomic scope" value="Bacteria"/>
</dbReference>
<evidence type="ECO:0000259" key="2">
    <source>
        <dbReference type="PROSITE" id="PS50003"/>
    </source>
</evidence>
<sequence length="170" mass="17615" precursor="true">MLLSTTREDHLIAWLAALAIAIHVLEAALPSPIPGVKPGLANVITVLALLLYGWRVAVWVSLLRVLAGSLLVGSFLSPTFLLSLTGALASLAALGLATAVAGRHLSALGLCVLAALAHMLGQFLVAYTLIIPHPALLKLLPVLLTAALLFGLASGTIARMMYPQRPPAAP</sequence>
<dbReference type="PROSITE" id="PS50003">
    <property type="entry name" value="PH_DOMAIN"/>
    <property type="match status" value="1"/>
</dbReference>
<dbReference type="Pfam" id="PF07456">
    <property type="entry name" value="Hpre_diP_synt_I"/>
    <property type="match status" value="1"/>
</dbReference>
<keyword evidence="1" id="KW-0472">Membrane</keyword>
<proteinExistence type="predicted"/>
<keyword evidence="1" id="KW-0812">Transmembrane</keyword>
<dbReference type="HOGENOM" id="CLU_108933_2_0_6"/>
<feature type="domain" description="PH" evidence="2">
    <location>
        <begin position="1"/>
        <end position="23"/>
    </location>
</feature>
<keyword evidence="1" id="KW-1133">Transmembrane helix</keyword>
<keyword evidence="4" id="KW-1185">Reference proteome</keyword>
<dbReference type="InterPro" id="IPR010898">
    <property type="entry name" value="Hpre_diP_synth_I"/>
</dbReference>
<dbReference type="PIRSF" id="PIRSF027391">
    <property type="entry name" value="Hpre_diP_synt_I"/>
    <property type="match status" value="1"/>
</dbReference>
<dbReference type="Gene3D" id="1.10.1760.20">
    <property type="match status" value="1"/>
</dbReference>
<feature type="transmembrane region" description="Helical" evidence="1">
    <location>
        <begin position="107"/>
        <end position="130"/>
    </location>
</feature>
<dbReference type="EMBL" id="CP001339">
    <property type="protein sequence ID" value="ACL73981.1"/>
    <property type="molecule type" value="Genomic_DNA"/>
</dbReference>
<reference evidence="3 4" key="1">
    <citation type="journal article" date="2011" name="Stand. Genomic Sci.">
        <title>Complete genome sequence of 'Thioalkalivibrio sulfidophilus' HL-EbGr7.</title>
        <authorList>
            <person name="Muyzer G."/>
            <person name="Sorokin D.Y."/>
            <person name="Mavromatis K."/>
            <person name="Lapidus A."/>
            <person name="Clum A."/>
            <person name="Ivanova N."/>
            <person name="Pati A."/>
            <person name="d'Haeseleer P."/>
            <person name="Woyke T."/>
            <person name="Kyrpides N.C."/>
        </authorList>
    </citation>
    <scope>NUCLEOTIDE SEQUENCE [LARGE SCALE GENOMIC DNA]</scope>
    <source>
        <strain evidence="3 4">HL-EbGR7</strain>
    </source>
</reference>
<feature type="transmembrane region" description="Helical" evidence="1">
    <location>
        <begin position="142"/>
        <end position="162"/>
    </location>
</feature>
<accession>B8GP61</accession>
<evidence type="ECO:0000313" key="4">
    <source>
        <dbReference type="Proteomes" id="UP000002383"/>
    </source>
</evidence>
<evidence type="ECO:0000256" key="1">
    <source>
        <dbReference type="SAM" id="Phobius"/>
    </source>
</evidence>
<name>B8GP61_THISH</name>
<dbReference type="KEGG" id="tgr:Tgr7_2908"/>
<dbReference type="RefSeq" id="WP_012639444.1">
    <property type="nucleotide sequence ID" value="NC_011901.1"/>
</dbReference>
<organism evidence="3 4">
    <name type="scientific">Thioalkalivibrio sulfidiphilus (strain HL-EbGR7)</name>
    <dbReference type="NCBI Taxonomy" id="396588"/>
    <lineage>
        <taxon>Bacteria</taxon>
        <taxon>Pseudomonadati</taxon>
        <taxon>Pseudomonadota</taxon>
        <taxon>Gammaproteobacteria</taxon>
        <taxon>Chromatiales</taxon>
        <taxon>Ectothiorhodospiraceae</taxon>
        <taxon>Thioalkalivibrio</taxon>
    </lineage>
</organism>
<feature type="transmembrane region" description="Helical" evidence="1">
    <location>
        <begin position="79"/>
        <end position="101"/>
    </location>
</feature>
<dbReference type="Proteomes" id="UP000002383">
    <property type="component" value="Chromosome"/>
</dbReference>
<dbReference type="STRING" id="396588.Tgr7_2908"/>
<gene>
    <name evidence="3" type="ordered locus">Tgr7_2908</name>
</gene>
<dbReference type="InterPro" id="IPR014535">
    <property type="entry name" value="Hpre_diP_synt_I"/>
</dbReference>
<dbReference type="OrthoDB" id="9799095at2"/>